<evidence type="ECO:0000313" key="3">
    <source>
        <dbReference type="Proteomes" id="UP000017648"/>
    </source>
</evidence>
<accession>U5PTU0</accession>
<evidence type="ECO:0008006" key="4">
    <source>
        <dbReference type="Google" id="ProtNLM"/>
    </source>
</evidence>
<dbReference type="Proteomes" id="UP000017648">
    <property type="component" value="Segment"/>
</dbReference>
<evidence type="ECO:0000256" key="1">
    <source>
        <dbReference type="SAM" id="MobiDB-lite"/>
    </source>
</evidence>
<feature type="compositionally biased region" description="Basic and acidic residues" evidence="1">
    <location>
        <begin position="88"/>
        <end position="108"/>
    </location>
</feature>
<dbReference type="GeneID" id="17960054"/>
<evidence type="ECO:0000313" key="2">
    <source>
        <dbReference type="EMBL" id="AGY47395.1"/>
    </source>
</evidence>
<proteinExistence type="predicted"/>
<organismHost>
    <name type="scientific">Bacillus subtilis</name>
    <dbReference type="NCBI Taxonomy" id="1423"/>
</organismHost>
<organism evidence="2 3">
    <name type="scientific">Bacillus phage Grass</name>
    <dbReference type="NCBI Taxonomy" id="1406785"/>
    <lineage>
        <taxon>Viruses</taxon>
        <taxon>Duplodnaviria</taxon>
        <taxon>Heunggongvirae</taxon>
        <taxon>Uroviricota</taxon>
        <taxon>Caudoviricetes</taxon>
        <taxon>Herelleviridae</taxon>
        <taxon>Bastillevirinae</taxon>
        <taxon>Nitunavirus</taxon>
        <taxon>Nitunavirus grass</taxon>
    </lineage>
</organism>
<keyword evidence="3" id="KW-1185">Reference proteome</keyword>
<name>U5PTU0_BPGRA</name>
<protein>
    <recommendedName>
        <fullName evidence="4">HNH endonuclease</fullName>
    </recommendedName>
</protein>
<reference evidence="2 3" key="1">
    <citation type="journal article" date="2013" name="Genome Announc.">
        <title>Complete Genome of Bacillus subtilis Myophage Grass.</title>
        <authorList>
            <person name="Miller S.Y."/>
            <person name="Colquhoun J.M."/>
            <person name="Perl A.L."/>
            <person name="Chamakura K.R."/>
            <person name="Kuty Everett G.F."/>
        </authorList>
    </citation>
    <scope>NUCLEOTIDE SEQUENCE [LARGE SCALE GENOMIC DNA]</scope>
</reference>
<dbReference type="OrthoDB" id="18433at10239"/>
<sequence>MKQCSKCKEYKDETQFNKGNKKKDGTRPLKSQCKACLAEYKKKHYSKNRDKYLNKAKKQRETHGEELKAYWRDYHQKNKEYRNSQMKEYSRTEKGREARKRAQERYRESSQYNLKQNARKKVLRAVRAGKLLKPLKCQCCNKEKPLEAHHTDYRNPLDVKWLCKECHENEHHLNEGHESM</sequence>
<dbReference type="KEGG" id="vg:17960054"/>
<dbReference type="RefSeq" id="YP_008771496.1">
    <property type="nucleotide sequence ID" value="NC_022771.1"/>
</dbReference>
<feature type="region of interest" description="Disordered" evidence="1">
    <location>
        <begin position="81"/>
        <end position="112"/>
    </location>
</feature>
<dbReference type="EMBL" id="KF669652">
    <property type="protein sequence ID" value="AGY47395.1"/>
    <property type="molecule type" value="Genomic_DNA"/>
</dbReference>
<gene>
    <name evidence="2" type="ORF">Grass_130</name>
</gene>